<sequence length="440" mass="48209">MMVVHVLAGKLRPILVLLIWLLSLGASALWLTSARQAVLVVGGGPADSESYALTTVIADTLNTSQKRFTVQVFDTGGSAENLRLLQSGQLDLAEIQADSIVPEGIVGVAKLYPDAYHLIVQQSSSIQNFADLVGRRVAIPPASSGQNASFWFMAEHFGLSADQFLALPMSEPAANFAMVHGQVDAVFRVRSPGNKVIRKLIGDHPMRLVSIDQSEALALRQPALQPGVIPRGSYRGSPALPAADMPTAVLDRLLVTRSDMDPDVIYRFTKGMFDQRSDLRESSQLAGFLGPISGGENSVLPVHAGALRYYDREKPSFMQSNVRLVSALLYTVAILVTSLFALRAHWNRMRRIQMGGFNARLMEIAHAARHEEGYAALVEGKHKLVDILSEVVADLDRERVSQEEFEHFSFAWQAVDALVRDRLMLMGPMPHAELHAGVVR</sequence>
<dbReference type="NCBIfam" id="TIGR02122">
    <property type="entry name" value="TRAP_TAXI"/>
    <property type="match status" value="1"/>
</dbReference>
<evidence type="ECO:0000313" key="3">
    <source>
        <dbReference type="Proteomes" id="UP001143362"/>
    </source>
</evidence>
<dbReference type="SUPFAM" id="SSF53850">
    <property type="entry name" value="Periplasmic binding protein-like II"/>
    <property type="match status" value="1"/>
</dbReference>
<protein>
    <submittedName>
        <fullName evidence="2">TAXI family TRAP transporter solute-binding subunit</fullName>
    </submittedName>
</protein>
<keyword evidence="3" id="KW-1185">Reference proteome</keyword>
<name>A0ABT3TCZ3_9GAMM</name>
<keyword evidence="1" id="KW-0472">Membrane</keyword>
<keyword evidence="1" id="KW-0812">Transmembrane</keyword>
<feature type="transmembrane region" description="Helical" evidence="1">
    <location>
        <begin position="324"/>
        <end position="342"/>
    </location>
</feature>
<reference evidence="2" key="1">
    <citation type="submission" date="2019-02" db="EMBL/GenBank/DDBJ databases">
        <authorList>
            <person name="Li S.-H."/>
        </authorList>
    </citation>
    <scope>NUCLEOTIDE SEQUENCE</scope>
    <source>
        <strain evidence="2">IMCC14734</strain>
    </source>
</reference>
<dbReference type="Gene3D" id="3.40.190.10">
    <property type="entry name" value="Periplasmic binding protein-like II"/>
    <property type="match status" value="2"/>
</dbReference>
<dbReference type="EMBL" id="SHNN01000001">
    <property type="protein sequence ID" value="MCX2980148.1"/>
    <property type="molecule type" value="Genomic_DNA"/>
</dbReference>
<evidence type="ECO:0000313" key="2">
    <source>
        <dbReference type="EMBL" id="MCX2980148.1"/>
    </source>
</evidence>
<dbReference type="InterPro" id="IPR011852">
    <property type="entry name" value="TRAP_TAXI"/>
</dbReference>
<proteinExistence type="predicted"/>
<dbReference type="Pfam" id="PF16868">
    <property type="entry name" value="NMT1_3"/>
    <property type="match status" value="1"/>
</dbReference>
<accession>A0ABT3TCZ3</accession>
<dbReference type="PANTHER" id="PTHR42941:SF1">
    <property type="entry name" value="SLL1037 PROTEIN"/>
    <property type="match status" value="1"/>
</dbReference>
<keyword evidence="1" id="KW-1133">Transmembrane helix</keyword>
<organism evidence="2 3">
    <name type="scientific">Candidatus Litorirhabdus singularis</name>
    <dbReference type="NCBI Taxonomy" id="2518993"/>
    <lineage>
        <taxon>Bacteria</taxon>
        <taxon>Pseudomonadati</taxon>
        <taxon>Pseudomonadota</taxon>
        <taxon>Gammaproteobacteria</taxon>
        <taxon>Cellvibrionales</taxon>
        <taxon>Halieaceae</taxon>
        <taxon>Candidatus Litorirhabdus</taxon>
    </lineage>
</organism>
<evidence type="ECO:0000256" key="1">
    <source>
        <dbReference type="SAM" id="Phobius"/>
    </source>
</evidence>
<dbReference type="Proteomes" id="UP001143362">
    <property type="component" value="Unassembled WGS sequence"/>
</dbReference>
<gene>
    <name evidence="2" type="ORF">EYC98_04620</name>
</gene>
<dbReference type="PANTHER" id="PTHR42941">
    <property type="entry name" value="SLL1037 PROTEIN"/>
    <property type="match status" value="1"/>
</dbReference>
<comment type="caution">
    <text evidence="2">The sequence shown here is derived from an EMBL/GenBank/DDBJ whole genome shotgun (WGS) entry which is preliminary data.</text>
</comment>